<protein>
    <submittedName>
        <fullName evidence="2">DUF2189 domain-containing protein</fullName>
    </submittedName>
</protein>
<feature type="transmembrane region" description="Helical" evidence="1">
    <location>
        <begin position="204"/>
        <end position="233"/>
    </location>
</feature>
<dbReference type="Proteomes" id="UP000665026">
    <property type="component" value="Chromosome"/>
</dbReference>
<keyword evidence="1" id="KW-0472">Membrane</keyword>
<feature type="transmembrane region" description="Helical" evidence="1">
    <location>
        <begin position="41"/>
        <end position="61"/>
    </location>
</feature>
<dbReference type="KEGG" id="cact:HZ995_09775"/>
<sequence>MELTEHLRKPARHIDEPSGIVVLRWLEAGWADFRAHFARSILTGLMLAAIGWGVALGLGAIGQGWMILPVIAGAMMLGPMATVGLFRVSRRRAGLGGGGIAAPGQIFLVSVVMMVLALAWIRSATLLFAVFFGLRPFAGFAETLMTMFTTPAGIGLFLVGSAVGGLFAALGFAVAAFSFPMLVHRDIDGFSAMALSFNASTQNFRLSVMWGATVTVLIGISLATGLIALIPIFPLLGYATWHAYADLFES</sequence>
<evidence type="ECO:0000313" key="3">
    <source>
        <dbReference type="Proteomes" id="UP000665026"/>
    </source>
</evidence>
<name>A0A975I6D6_9RHOB</name>
<dbReference type="EMBL" id="CP060010">
    <property type="protein sequence ID" value="QTN34794.1"/>
    <property type="molecule type" value="Genomic_DNA"/>
</dbReference>
<evidence type="ECO:0000313" key="2">
    <source>
        <dbReference type="EMBL" id="QTN34794.1"/>
    </source>
</evidence>
<dbReference type="AlphaFoldDB" id="A0A975I6D6"/>
<dbReference type="InterPro" id="IPR018692">
    <property type="entry name" value="DUF2189"/>
</dbReference>
<dbReference type="Pfam" id="PF09955">
    <property type="entry name" value="DUF2189"/>
    <property type="match status" value="1"/>
</dbReference>
<gene>
    <name evidence="2" type="ORF">HZ995_09775</name>
</gene>
<reference evidence="2" key="1">
    <citation type="submission" date="2020-07" db="EMBL/GenBank/DDBJ databases">
        <title>Genome sequences of bacteria associated with the marine, planktonic diatom Thalassiosira profunda strain ECT2AJA-044.</title>
        <authorList>
            <person name="Gargas C.B."/>
            <person name="Roberts W.R."/>
            <person name="Alverson A.J."/>
        </authorList>
    </citation>
    <scope>NUCLEOTIDE SEQUENCE</scope>
    <source>
        <strain evidence="2">ECT2AJA-044</strain>
    </source>
</reference>
<proteinExistence type="predicted"/>
<accession>A0A975I6D6</accession>
<feature type="transmembrane region" description="Helical" evidence="1">
    <location>
        <begin position="67"/>
        <end position="86"/>
    </location>
</feature>
<organism evidence="2 3">
    <name type="scientific">Cognatishimia activa</name>
    <dbReference type="NCBI Taxonomy" id="1715691"/>
    <lineage>
        <taxon>Bacteria</taxon>
        <taxon>Pseudomonadati</taxon>
        <taxon>Pseudomonadota</taxon>
        <taxon>Alphaproteobacteria</taxon>
        <taxon>Rhodobacterales</taxon>
        <taxon>Paracoccaceae</taxon>
        <taxon>Cognatishimia</taxon>
    </lineage>
</organism>
<feature type="transmembrane region" description="Helical" evidence="1">
    <location>
        <begin position="154"/>
        <end position="183"/>
    </location>
</feature>
<keyword evidence="1" id="KW-0812">Transmembrane</keyword>
<evidence type="ECO:0000256" key="1">
    <source>
        <dbReference type="SAM" id="Phobius"/>
    </source>
</evidence>
<feature type="transmembrane region" description="Helical" evidence="1">
    <location>
        <begin position="106"/>
        <end position="134"/>
    </location>
</feature>
<dbReference type="RefSeq" id="WP_209355480.1">
    <property type="nucleotide sequence ID" value="NZ_CP060010.1"/>
</dbReference>
<keyword evidence="1" id="KW-1133">Transmembrane helix</keyword>